<protein>
    <submittedName>
        <fullName evidence="3">Iron complex transport system substrate-binding protein</fullName>
    </submittedName>
</protein>
<evidence type="ECO:0000256" key="1">
    <source>
        <dbReference type="SAM" id="SignalP"/>
    </source>
</evidence>
<accession>A0A495BAY7</accession>
<feature type="domain" description="Fe/B12 periplasmic-binding" evidence="2">
    <location>
        <begin position="40"/>
        <end position="343"/>
    </location>
</feature>
<comment type="caution">
    <text evidence="3">The sequence shown here is derived from an EMBL/GenBank/DDBJ whole genome shotgun (WGS) entry which is preliminary data.</text>
</comment>
<feature type="chain" id="PRO_5019751881" evidence="1">
    <location>
        <begin position="22"/>
        <end position="369"/>
    </location>
</feature>
<dbReference type="Gene3D" id="3.40.50.1980">
    <property type="entry name" value="Nitrogenase molybdenum iron protein domain"/>
    <property type="match status" value="2"/>
</dbReference>
<gene>
    <name evidence="3" type="ORF">C8E02_2174</name>
</gene>
<dbReference type="InterPro" id="IPR002491">
    <property type="entry name" value="ABC_transptr_periplasmic_BD"/>
</dbReference>
<proteinExistence type="predicted"/>
<dbReference type="PROSITE" id="PS50983">
    <property type="entry name" value="FE_B12_PBP"/>
    <property type="match status" value="1"/>
</dbReference>
<reference evidence="3 4" key="1">
    <citation type="submission" date="2018-10" db="EMBL/GenBank/DDBJ databases">
        <title>Genomic Encyclopedia of Type Strains, Phase IV (KMG-IV): sequencing the most valuable type-strain genomes for metagenomic binning, comparative biology and taxonomic classification.</title>
        <authorList>
            <person name="Goeker M."/>
        </authorList>
    </citation>
    <scope>NUCLEOTIDE SEQUENCE [LARGE SCALE GENOMIC DNA]</scope>
    <source>
        <strain evidence="3 4">DSM 3303</strain>
    </source>
</reference>
<dbReference type="Proteomes" id="UP000279384">
    <property type="component" value="Unassembled WGS sequence"/>
</dbReference>
<dbReference type="RefSeq" id="WP_211329220.1">
    <property type="nucleotide sequence ID" value="NZ_RBID01000015.1"/>
</dbReference>
<dbReference type="AlphaFoldDB" id="A0A495BAY7"/>
<evidence type="ECO:0000259" key="2">
    <source>
        <dbReference type="PROSITE" id="PS50983"/>
    </source>
</evidence>
<dbReference type="PANTHER" id="PTHR30535">
    <property type="entry name" value="VITAMIN B12-BINDING PROTEIN"/>
    <property type="match status" value="1"/>
</dbReference>
<dbReference type="Pfam" id="PF01497">
    <property type="entry name" value="Peripla_BP_2"/>
    <property type="match status" value="1"/>
</dbReference>
<dbReference type="EMBL" id="RBID01000015">
    <property type="protein sequence ID" value="RKQ57870.1"/>
    <property type="molecule type" value="Genomic_DNA"/>
</dbReference>
<evidence type="ECO:0000313" key="4">
    <source>
        <dbReference type="Proteomes" id="UP000279384"/>
    </source>
</evidence>
<dbReference type="SUPFAM" id="SSF53807">
    <property type="entry name" value="Helical backbone' metal receptor"/>
    <property type="match status" value="1"/>
</dbReference>
<feature type="signal peptide" evidence="1">
    <location>
        <begin position="1"/>
        <end position="21"/>
    </location>
</feature>
<name>A0A495BAY7_VOGIN</name>
<keyword evidence="1" id="KW-0732">Signal</keyword>
<evidence type="ECO:0000313" key="3">
    <source>
        <dbReference type="EMBL" id="RKQ57870.1"/>
    </source>
</evidence>
<sequence length="369" mass="40332">MNYLKGMALALGLTLSTLTLAASVTDLAGRQVTLPAKVGRIILGEGRMLTTLAILEKQQLPQRVVGMLGDFEQLDPAGYAQYRQRFPALDKVVRLGKTSAATFSAEQAIALKPDLAIFSLSGHGPDVNDHVTLKRLQAAGITVLYVDFTRDPLLHTVRSVEVLGQALGRQQEAAEFIAFYQAEMDKVRQRLKLTRRQPTVFLESRVGLSRECCETMTHGMIGRLLDAAGGHNIAGKLVPGMHGTANLEFLLKAQPEVYIGTAIGNPASVARGVPTIALGSGIDAATARASLRKVLGRPGFPQLKAVAGKRAFAIWHHYNYSAQNIIGLQAMAKWLYPQEMADLQPEDTLRRFYQRFQPVALNGTYWTQL</sequence>
<dbReference type="PANTHER" id="PTHR30535:SF34">
    <property type="entry name" value="MOLYBDATE-BINDING PROTEIN MOLA"/>
    <property type="match status" value="1"/>
</dbReference>
<dbReference type="InterPro" id="IPR050902">
    <property type="entry name" value="ABC_Transporter_SBP"/>
</dbReference>
<organism evidence="3 4">
    <name type="scientific">Vogesella indigofera</name>
    <name type="common">Pseudomonas indigofera</name>
    <dbReference type="NCBI Taxonomy" id="45465"/>
    <lineage>
        <taxon>Bacteria</taxon>
        <taxon>Pseudomonadati</taxon>
        <taxon>Pseudomonadota</taxon>
        <taxon>Betaproteobacteria</taxon>
        <taxon>Neisseriales</taxon>
        <taxon>Chromobacteriaceae</taxon>
        <taxon>Vogesella</taxon>
    </lineage>
</organism>